<proteinExistence type="predicted"/>
<evidence type="ECO:0000256" key="1">
    <source>
        <dbReference type="SAM" id="MobiDB-lite"/>
    </source>
</evidence>
<name>A0A177ZZF2_9BACI</name>
<accession>A0A177ZZF2</accession>
<organism evidence="2 3">
    <name type="scientific">Lederbergia galactosidilytica</name>
    <dbReference type="NCBI Taxonomy" id="217031"/>
    <lineage>
        <taxon>Bacteria</taxon>
        <taxon>Bacillati</taxon>
        <taxon>Bacillota</taxon>
        <taxon>Bacilli</taxon>
        <taxon>Bacillales</taxon>
        <taxon>Bacillaceae</taxon>
        <taxon>Lederbergia</taxon>
    </lineage>
</organism>
<dbReference type="AlphaFoldDB" id="A0A177ZZF2"/>
<feature type="region of interest" description="Disordered" evidence="1">
    <location>
        <begin position="68"/>
        <end position="144"/>
    </location>
</feature>
<dbReference type="PATRIC" id="fig|217031.6.peg.1630"/>
<protein>
    <submittedName>
        <fullName evidence="2">Uncharacterized protein</fullName>
    </submittedName>
</protein>
<sequence>MYRPTVRYSDVYKSYVDDLFQSTHLDRNQIIRAALFTAAHSSVFLKLMNENKRPDVLLPSPQWQLDQPELWMESNPTIKEERRDVSDVDDKRTGEIESINDFDRRYTTRSDKKQKEEESDRRQRKSSGRIREVRKGGGIRIQIG</sequence>
<comment type="caution">
    <text evidence="2">The sequence shown here is derived from an EMBL/GenBank/DDBJ whole genome shotgun (WGS) entry which is preliminary data.</text>
</comment>
<feature type="compositionally biased region" description="Basic and acidic residues" evidence="1">
    <location>
        <begin position="78"/>
        <end position="121"/>
    </location>
</feature>
<dbReference type="EMBL" id="LDJR01000034">
    <property type="protein sequence ID" value="OAK72700.1"/>
    <property type="molecule type" value="Genomic_DNA"/>
</dbReference>
<evidence type="ECO:0000313" key="3">
    <source>
        <dbReference type="Proteomes" id="UP000077881"/>
    </source>
</evidence>
<reference evidence="2 3" key="1">
    <citation type="submission" date="2015-05" db="EMBL/GenBank/DDBJ databases">
        <title>Comparison of genome.</title>
        <authorList>
            <person name="Zheng Z."/>
            <person name="Sun M."/>
        </authorList>
    </citation>
    <scope>NUCLEOTIDE SEQUENCE [LARGE SCALE GENOMIC DNA]</scope>
    <source>
        <strain evidence="2 3">G25-74</strain>
    </source>
</reference>
<gene>
    <name evidence="2" type="ORF">ABB05_07570</name>
</gene>
<keyword evidence="3" id="KW-1185">Reference proteome</keyword>
<dbReference type="RefSeq" id="WP_064467921.1">
    <property type="nucleotide sequence ID" value="NZ_LDJR01000034.1"/>
</dbReference>
<dbReference type="OrthoDB" id="2908072at2"/>
<evidence type="ECO:0000313" key="2">
    <source>
        <dbReference type="EMBL" id="OAK72700.1"/>
    </source>
</evidence>
<dbReference type="Proteomes" id="UP000077881">
    <property type="component" value="Unassembled WGS sequence"/>
</dbReference>